<dbReference type="EMBL" id="JBGFUD010025881">
    <property type="protein sequence ID" value="MFH4985008.1"/>
    <property type="molecule type" value="Genomic_DNA"/>
</dbReference>
<evidence type="ECO:0000313" key="3">
    <source>
        <dbReference type="Proteomes" id="UP001608902"/>
    </source>
</evidence>
<keyword evidence="3" id="KW-1185">Reference proteome</keyword>
<dbReference type="InterPro" id="IPR013283">
    <property type="entry name" value="RLI1"/>
</dbReference>
<dbReference type="PANTHER" id="PTHR19248">
    <property type="entry name" value="ATP-BINDING TRANSPORT PROTEIN-RELATED"/>
    <property type="match status" value="1"/>
</dbReference>
<gene>
    <name evidence="2" type="ORF">AB6A40_011717</name>
</gene>
<accession>A0ABD6EZ17</accession>
<sequence length="76" mass="8322">MKRSQAEETSTMTRIAIVEKDRCKPKNCGLPCKKSCPVNRMGKQCIVVEASSKIAEISEILCIGCGICVKVGSEFR</sequence>
<proteinExistence type="predicted"/>
<dbReference type="Gene3D" id="3.40.50.300">
    <property type="entry name" value="P-loop containing nucleotide triphosphate hydrolases"/>
    <property type="match status" value="1"/>
</dbReference>
<dbReference type="AlphaFoldDB" id="A0ABD6EZ17"/>
<name>A0ABD6EZ17_9BILA</name>
<organism evidence="2 3">
    <name type="scientific">Gnathostoma spinigerum</name>
    <dbReference type="NCBI Taxonomy" id="75299"/>
    <lineage>
        <taxon>Eukaryota</taxon>
        <taxon>Metazoa</taxon>
        <taxon>Ecdysozoa</taxon>
        <taxon>Nematoda</taxon>
        <taxon>Chromadorea</taxon>
        <taxon>Rhabditida</taxon>
        <taxon>Spirurina</taxon>
        <taxon>Gnathostomatomorpha</taxon>
        <taxon>Gnathostomatoidea</taxon>
        <taxon>Gnathostomatidae</taxon>
        <taxon>Gnathostoma</taxon>
    </lineage>
</organism>
<dbReference type="Pfam" id="PF04068">
    <property type="entry name" value="Fer4_RLI"/>
    <property type="match status" value="1"/>
</dbReference>
<dbReference type="PRINTS" id="PR01868">
    <property type="entry name" value="ABCEFAMILY"/>
</dbReference>
<dbReference type="InterPro" id="IPR007209">
    <property type="entry name" value="RNaseL-inhib-like_metal-bd_dom"/>
</dbReference>
<evidence type="ECO:0000259" key="1">
    <source>
        <dbReference type="Pfam" id="PF04068"/>
    </source>
</evidence>
<dbReference type="SUPFAM" id="SSF54862">
    <property type="entry name" value="4Fe-4S ferredoxins"/>
    <property type="match status" value="1"/>
</dbReference>
<dbReference type="Proteomes" id="UP001608902">
    <property type="component" value="Unassembled WGS sequence"/>
</dbReference>
<feature type="domain" description="RNase L inhibitor RLI-like possible metal-binding" evidence="1">
    <location>
        <begin position="13"/>
        <end position="43"/>
    </location>
</feature>
<dbReference type="InterPro" id="IPR027417">
    <property type="entry name" value="P-loop_NTPase"/>
</dbReference>
<comment type="caution">
    <text evidence="2">The sequence shown here is derived from an EMBL/GenBank/DDBJ whole genome shotgun (WGS) entry which is preliminary data.</text>
</comment>
<reference evidence="2 3" key="1">
    <citation type="submission" date="2024-08" db="EMBL/GenBank/DDBJ databases">
        <title>Gnathostoma spinigerum genome.</title>
        <authorList>
            <person name="Gonzalez-Bertolin B."/>
            <person name="Monzon S."/>
            <person name="Zaballos A."/>
            <person name="Jimenez P."/>
            <person name="Dekumyoy P."/>
            <person name="Varona S."/>
            <person name="Cuesta I."/>
            <person name="Sumanam S."/>
            <person name="Adisakwattana P."/>
            <person name="Gasser R.B."/>
            <person name="Hernandez-Gonzalez A."/>
            <person name="Young N.D."/>
            <person name="Perteguer M.J."/>
        </authorList>
    </citation>
    <scope>NUCLEOTIDE SEQUENCE [LARGE SCALE GENOMIC DNA]</scope>
    <source>
        <strain evidence="2">AL3</strain>
        <tissue evidence="2">Liver</tissue>
    </source>
</reference>
<evidence type="ECO:0000313" key="2">
    <source>
        <dbReference type="EMBL" id="MFH4985008.1"/>
    </source>
</evidence>
<protein>
    <recommendedName>
        <fullName evidence="1">RNase L inhibitor RLI-like possible metal-binding domain-containing protein</fullName>
    </recommendedName>
</protein>